<dbReference type="PROSITE" id="PS51725">
    <property type="entry name" value="ABM"/>
    <property type="match status" value="1"/>
</dbReference>
<dbReference type="Gene3D" id="3.30.70.100">
    <property type="match status" value="1"/>
</dbReference>
<dbReference type="RefSeq" id="WP_044568178.1">
    <property type="nucleotide sequence ID" value="NZ_BAABDR010000025.1"/>
</dbReference>
<dbReference type="EMBL" id="LK022848">
    <property type="protein sequence ID" value="CDR04523.1"/>
    <property type="molecule type" value="Genomic_DNA"/>
</dbReference>
<dbReference type="EMBL" id="JAGGLR010000009">
    <property type="protein sequence ID" value="MBP2062689.1"/>
    <property type="molecule type" value="Genomic_DNA"/>
</dbReference>
<evidence type="ECO:0000313" key="4">
    <source>
        <dbReference type="Proteomes" id="UP000756710"/>
    </source>
</evidence>
<dbReference type="HOGENOM" id="CLU_131496_3_1_11"/>
<dbReference type="AlphaFoldDB" id="A0A060ZG34"/>
<name>A0A060ZG34_9ACTN</name>
<evidence type="ECO:0000313" key="2">
    <source>
        <dbReference type="EMBL" id="CDR04523.1"/>
    </source>
</evidence>
<reference evidence="2" key="1">
    <citation type="submission" date="2014-05" db="EMBL/GenBank/DDBJ databases">
        <authorList>
            <person name="Horn Fabian"/>
        </authorList>
    </citation>
    <scope>NUCLEOTIDE SEQUENCE</scope>
</reference>
<gene>
    <name evidence="3" type="ORF">J2Z30_003708</name>
    <name evidence="2" type="ORF">SIRAN1701</name>
</gene>
<evidence type="ECO:0000313" key="3">
    <source>
        <dbReference type="EMBL" id="MBP2062689.1"/>
    </source>
</evidence>
<dbReference type="GO" id="GO:0004497">
    <property type="term" value="F:monooxygenase activity"/>
    <property type="evidence" value="ECO:0007669"/>
    <property type="project" value="UniProtKB-KW"/>
</dbReference>
<proteinExistence type="predicted"/>
<accession>A0A060ZG34</accession>
<dbReference type="Pfam" id="PF03992">
    <property type="entry name" value="ABM"/>
    <property type="match status" value="1"/>
</dbReference>
<organism evidence="2">
    <name type="scientific">Streptomyces iranensis</name>
    <dbReference type="NCBI Taxonomy" id="576784"/>
    <lineage>
        <taxon>Bacteria</taxon>
        <taxon>Bacillati</taxon>
        <taxon>Actinomycetota</taxon>
        <taxon>Actinomycetes</taxon>
        <taxon>Kitasatosporales</taxon>
        <taxon>Streptomycetaceae</taxon>
        <taxon>Streptomyces</taxon>
        <taxon>Streptomyces violaceusniger group</taxon>
    </lineage>
</organism>
<protein>
    <submittedName>
        <fullName evidence="3">Quinol monooxygenase YgiN</fullName>
    </submittedName>
</protein>
<keyword evidence="4" id="KW-1185">Reference proteome</keyword>
<sequence length="106" mass="12030">MTSGFALVARFELYDEAAAEAFDVLVEQALAGIRVHEPGTLEYIVHTVSDEPLTRVFYELYEDQAAFDRHQEQPHTRYFMTETEQHISALHVTFLRADAGKGPMAN</sequence>
<reference evidence="3 4" key="2">
    <citation type="submission" date="2021-03" db="EMBL/GenBank/DDBJ databases">
        <title>Genomic Encyclopedia of Type Strains, Phase IV (KMG-IV): sequencing the most valuable type-strain genomes for metagenomic binning, comparative biology and taxonomic classification.</title>
        <authorList>
            <person name="Goeker M."/>
        </authorList>
    </citation>
    <scope>NUCLEOTIDE SEQUENCE [LARGE SCALE GENOMIC DNA]</scope>
    <source>
        <strain evidence="3 4">DSM 41954</strain>
    </source>
</reference>
<dbReference type="SUPFAM" id="SSF54909">
    <property type="entry name" value="Dimeric alpha+beta barrel"/>
    <property type="match status" value="1"/>
</dbReference>
<keyword evidence="3" id="KW-0503">Monooxygenase</keyword>
<feature type="domain" description="ABM" evidence="1">
    <location>
        <begin position="5"/>
        <end position="104"/>
    </location>
</feature>
<keyword evidence="3" id="KW-0560">Oxidoreductase</keyword>
<dbReference type="InterPro" id="IPR007138">
    <property type="entry name" value="ABM_dom"/>
</dbReference>
<evidence type="ECO:0000259" key="1">
    <source>
        <dbReference type="PROSITE" id="PS51725"/>
    </source>
</evidence>
<dbReference type="Proteomes" id="UP000756710">
    <property type="component" value="Unassembled WGS sequence"/>
</dbReference>
<dbReference type="InterPro" id="IPR011008">
    <property type="entry name" value="Dimeric_a/b-barrel"/>
</dbReference>